<dbReference type="Pfam" id="PF24681">
    <property type="entry name" value="Kelch_KLHDC2_KLHL20_DRC7"/>
    <property type="match status" value="2"/>
</dbReference>
<dbReference type="Gene3D" id="2.120.10.80">
    <property type="entry name" value="Kelch-type beta propeller"/>
    <property type="match status" value="2"/>
</dbReference>
<organism evidence="3 4">
    <name type="scientific">Zopfia rhizophila CBS 207.26</name>
    <dbReference type="NCBI Taxonomy" id="1314779"/>
    <lineage>
        <taxon>Eukaryota</taxon>
        <taxon>Fungi</taxon>
        <taxon>Dikarya</taxon>
        <taxon>Ascomycota</taxon>
        <taxon>Pezizomycotina</taxon>
        <taxon>Dothideomycetes</taxon>
        <taxon>Dothideomycetes incertae sedis</taxon>
        <taxon>Zopfiaceae</taxon>
        <taxon>Zopfia</taxon>
    </lineage>
</organism>
<keyword evidence="4" id="KW-1185">Reference proteome</keyword>
<evidence type="ECO:0000313" key="4">
    <source>
        <dbReference type="Proteomes" id="UP000800200"/>
    </source>
</evidence>
<dbReference type="EMBL" id="ML994617">
    <property type="protein sequence ID" value="KAF2191382.1"/>
    <property type="molecule type" value="Genomic_DNA"/>
</dbReference>
<gene>
    <name evidence="3" type="ORF">K469DRAFT_720387</name>
</gene>
<reference evidence="3" key="1">
    <citation type="journal article" date="2020" name="Stud. Mycol.">
        <title>101 Dothideomycetes genomes: a test case for predicting lifestyles and emergence of pathogens.</title>
        <authorList>
            <person name="Haridas S."/>
            <person name="Albert R."/>
            <person name="Binder M."/>
            <person name="Bloem J."/>
            <person name="Labutti K."/>
            <person name="Salamov A."/>
            <person name="Andreopoulos B."/>
            <person name="Baker S."/>
            <person name="Barry K."/>
            <person name="Bills G."/>
            <person name="Bluhm B."/>
            <person name="Cannon C."/>
            <person name="Castanera R."/>
            <person name="Culley D."/>
            <person name="Daum C."/>
            <person name="Ezra D."/>
            <person name="Gonzalez J."/>
            <person name="Henrissat B."/>
            <person name="Kuo A."/>
            <person name="Liang C."/>
            <person name="Lipzen A."/>
            <person name="Lutzoni F."/>
            <person name="Magnuson J."/>
            <person name="Mondo S."/>
            <person name="Nolan M."/>
            <person name="Ohm R."/>
            <person name="Pangilinan J."/>
            <person name="Park H.-J."/>
            <person name="Ramirez L."/>
            <person name="Alfaro M."/>
            <person name="Sun H."/>
            <person name="Tritt A."/>
            <person name="Yoshinaga Y."/>
            <person name="Zwiers L.-H."/>
            <person name="Turgeon B."/>
            <person name="Goodwin S."/>
            <person name="Spatafora J."/>
            <person name="Crous P."/>
            <person name="Grigoriev I."/>
        </authorList>
    </citation>
    <scope>NUCLEOTIDE SEQUENCE</scope>
    <source>
        <strain evidence="3">CBS 207.26</strain>
    </source>
</reference>
<dbReference type="OrthoDB" id="10250130at2759"/>
<dbReference type="InterPro" id="IPR015915">
    <property type="entry name" value="Kelch-typ_b-propeller"/>
</dbReference>
<evidence type="ECO:0000256" key="1">
    <source>
        <dbReference type="ARBA" id="ARBA00022737"/>
    </source>
</evidence>
<proteinExistence type="predicted"/>
<protein>
    <submittedName>
        <fullName evidence="3">Galactose oxidase</fullName>
    </submittedName>
</protein>
<keyword evidence="2" id="KW-0408">Iron</keyword>
<dbReference type="GO" id="GO:0019760">
    <property type="term" value="P:glucosinolate metabolic process"/>
    <property type="evidence" value="ECO:0007669"/>
    <property type="project" value="UniProtKB-ARBA"/>
</dbReference>
<sequence>MEPAVAGALYTAENILEGALAFAKGIAHPTLPLKANLAHITSVPLPRCHHTLSVVKGRAYIFGGESSPGTLADNAMHIVILPSSGVLEADYTSTPARPALAGDVPAPRKGHSAVVIGDSIYIFGGEGVASEDGRVWVFTTVSNSWSFLDPSPGTLYPSHRAFHAAVSSELPGPKDEVVYKEKAPQQPADPAKVVPEPADSDSWGTIFVVGGRNTENNELLNDGFAFDIRTRTWSNVPTPLGQPREGASLALVQNRLYRFGGKGVETFTSGSMEFVNISPVWKHAEGGITPLTSGWAWEELSHAEGDAPQARSGAGLSSVTTGQGRQYLLVLGGEGERSTFFDDIWAFRLPPERATAVSLKDTMRAMIKKDMNEATWAEVQYKYVDSTGEEEKEVPGEPKRMGVRGCFAVARGTEVDGASVVAWGGIDGSGKVLGDGWLVTIER</sequence>
<dbReference type="Proteomes" id="UP000800200">
    <property type="component" value="Unassembled WGS sequence"/>
</dbReference>
<accession>A0A6A6EKD5</accession>
<dbReference type="PANTHER" id="PTHR47435">
    <property type="entry name" value="KELCH REPEAT PROTEIN (AFU_ORTHOLOGUE AFUA_5G12780)"/>
    <property type="match status" value="1"/>
</dbReference>
<dbReference type="PANTHER" id="PTHR47435:SF4">
    <property type="entry name" value="KELCH REPEAT PROTEIN (AFU_ORTHOLOGUE AFUA_5G12780)"/>
    <property type="match status" value="1"/>
</dbReference>
<keyword evidence="1" id="KW-0677">Repeat</keyword>
<dbReference type="SMART" id="SM00612">
    <property type="entry name" value="Kelch"/>
    <property type="match status" value="2"/>
</dbReference>
<dbReference type="SUPFAM" id="SSF117281">
    <property type="entry name" value="Kelch motif"/>
    <property type="match status" value="1"/>
</dbReference>
<dbReference type="AlphaFoldDB" id="A0A6A6EKD5"/>
<evidence type="ECO:0000313" key="3">
    <source>
        <dbReference type="EMBL" id="KAF2191382.1"/>
    </source>
</evidence>
<dbReference type="InterPro" id="IPR006652">
    <property type="entry name" value="Kelch_1"/>
</dbReference>
<name>A0A6A6EKD5_9PEZI</name>
<evidence type="ECO:0000256" key="2">
    <source>
        <dbReference type="ARBA" id="ARBA00023004"/>
    </source>
</evidence>